<keyword evidence="1" id="KW-0813">Transport</keyword>
<evidence type="ECO:0000313" key="10">
    <source>
        <dbReference type="Proteomes" id="UP000279470"/>
    </source>
</evidence>
<evidence type="ECO:0000256" key="3">
    <source>
        <dbReference type="ARBA" id="ARBA00022723"/>
    </source>
</evidence>
<gene>
    <name evidence="9" type="ORF">EIC27_05970</name>
</gene>
<dbReference type="PANTHER" id="PTHR30176">
    <property type="entry name" value="FERREDOXIN-TYPE PROTEIN NAPH"/>
    <property type="match status" value="1"/>
</dbReference>
<evidence type="ECO:0000256" key="5">
    <source>
        <dbReference type="ARBA" id="ARBA00023004"/>
    </source>
</evidence>
<dbReference type="InterPro" id="IPR051684">
    <property type="entry name" value="Electron_Trans/Redox"/>
</dbReference>
<reference evidence="10" key="1">
    <citation type="submission" date="2018-11" db="EMBL/GenBank/DDBJ databases">
        <title>Phylogenetic, genomic, and biogeographic characterization of a novel and ubiquitous marine invertebrate-associated Rickettsiales parasite, Candidatus Marinoinvertebrata rohwerii, gen. nov., sp. nov.</title>
        <authorList>
            <person name="Klinges J.G."/>
            <person name="Rosales S.M."/>
            <person name="Mcminds R."/>
            <person name="Shaver E.C."/>
            <person name="Shantz A."/>
            <person name="Peters E.C."/>
            <person name="Burkepile D.E."/>
            <person name="Silliman B.R."/>
            <person name="Vega Thurber R.L."/>
        </authorList>
    </citation>
    <scope>NUCLEOTIDE SEQUENCE [LARGE SCALE GENOMIC DNA]</scope>
    <source>
        <strain evidence="10">a_cerv_44</strain>
    </source>
</reference>
<evidence type="ECO:0000256" key="7">
    <source>
        <dbReference type="SAM" id="Phobius"/>
    </source>
</evidence>
<evidence type="ECO:0000256" key="2">
    <source>
        <dbReference type="ARBA" id="ARBA00022485"/>
    </source>
</evidence>
<dbReference type="RefSeq" id="WP_126045171.1">
    <property type="nucleotide sequence ID" value="NZ_RXFM01000096.1"/>
</dbReference>
<feature type="transmembrane region" description="Helical" evidence="7">
    <location>
        <begin position="21"/>
        <end position="38"/>
    </location>
</feature>
<evidence type="ECO:0000256" key="1">
    <source>
        <dbReference type="ARBA" id="ARBA00022448"/>
    </source>
</evidence>
<dbReference type="AlphaFoldDB" id="A0A3R9ZIN6"/>
<dbReference type="PANTHER" id="PTHR30176:SF3">
    <property type="entry name" value="FERREDOXIN-TYPE PROTEIN NAPH"/>
    <property type="match status" value="1"/>
</dbReference>
<evidence type="ECO:0000256" key="4">
    <source>
        <dbReference type="ARBA" id="ARBA00022982"/>
    </source>
</evidence>
<sequence>MQNKKLYPQSTSGKHRAVKNKLNILLLCLYFFASWIRWGRGEGLPNQAIMIDLPSRRIHFFALQIWSDEIYFITIILILAALGLFIFTSLYGRLWCGYTCPQTVFTDIFLKVEEFFQGDRNSRIKLDESYFNQEKLIKKSLTYLTWILISFVFALSWVSYFYDVFDLYKDVFNFSVSSSAVIWLISLTLTTYLFAGFLREKVCINVSAKIRASRQE</sequence>
<keyword evidence="7" id="KW-0812">Transmembrane</keyword>
<evidence type="ECO:0000256" key="6">
    <source>
        <dbReference type="ARBA" id="ARBA00023014"/>
    </source>
</evidence>
<feature type="transmembrane region" description="Helical" evidence="7">
    <location>
        <begin position="70"/>
        <end position="91"/>
    </location>
</feature>
<evidence type="ECO:0000259" key="8">
    <source>
        <dbReference type="Pfam" id="PF12801"/>
    </source>
</evidence>
<protein>
    <submittedName>
        <fullName evidence="9">4Fe-4S binding protein</fullName>
    </submittedName>
</protein>
<proteinExistence type="predicted"/>
<feature type="domain" description="4Fe-4S ferredoxin-type" evidence="8">
    <location>
        <begin position="76"/>
        <end position="111"/>
    </location>
</feature>
<dbReference type="InterPro" id="IPR017896">
    <property type="entry name" value="4Fe4S_Fe-S-bd"/>
</dbReference>
<dbReference type="GO" id="GO:0051539">
    <property type="term" value="F:4 iron, 4 sulfur cluster binding"/>
    <property type="evidence" value="ECO:0007669"/>
    <property type="project" value="UniProtKB-KW"/>
</dbReference>
<dbReference type="OrthoDB" id="9811700at2"/>
<keyword evidence="5" id="KW-0408">Iron</keyword>
<keyword evidence="6" id="KW-0411">Iron-sulfur</keyword>
<comment type="caution">
    <text evidence="9">The sequence shown here is derived from an EMBL/GenBank/DDBJ whole genome shotgun (WGS) entry which is preliminary data.</text>
</comment>
<keyword evidence="10" id="KW-1185">Reference proteome</keyword>
<dbReference type="EMBL" id="RXFM01000096">
    <property type="protein sequence ID" value="RST62762.1"/>
    <property type="molecule type" value="Genomic_DNA"/>
</dbReference>
<dbReference type="Pfam" id="PF12801">
    <property type="entry name" value="Fer4_5"/>
    <property type="match status" value="1"/>
</dbReference>
<dbReference type="GO" id="GO:0046872">
    <property type="term" value="F:metal ion binding"/>
    <property type="evidence" value="ECO:0007669"/>
    <property type="project" value="UniProtKB-KW"/>
</dbReference>
<dbReference type="Proteomes" id="UP000279470">
    <property type="component" value="Unassembled WGS sequence"/>
</dbReference>
<keyword evidence="3" id="KW-0479">Metal-binding</keyword>
<dbReference type="GO" id="GO:0005886">
    <property type="term" value="C:plasma membrane"/>
    <property type="evidence" value="ECO:0007669"/>
    <property type="project" value="TreeGrafter"/>
</dbReference>
<feature type="transmembrane region" description="Helical" evidence="7">
    <location>
        <begin position="174"/>
        <end position="195"/>
    </location>
</feature>
<feature type="transmembrane region" description="Helical" evidence="7">
    <location>
        <begin position="141"/>
        <end position="162"/>
    </location>
</feature>
<keyword evidence="2" id="KW-0004">4Fe-4S</keyword>
<keyword evidence="4" id="KW-0249">Electron transport</keyword>
<evidence type="ECO:0000313" key="9">
    <source>
        <dbReference type="EMBL" id="RST62762.1"/>
    </source>
</evidence>
<keyword evidence="7" id="KW-1133">Transmembrane helix</keyword>
<keyword evidence="7" id="KW-0472">Membrane</keyword>
<accession>A0A3R9ZIN6</accession>
<name>A0A3R9ZIN6_9RICK</name>
<organism evidence="9 10">
    <name type="scientific">Candidatus Aquarickettsia rohweri</name>
    <dbReference type="NCBI Taxonomy" id="2602574"/>
    <lineage>
        <taxon>Bacteria</taxon>
        <taxon>Pseudomonadati</taxon>
        <taxon>Pseudomonadota</taxon>
        <taxon>Alphaproteobacteria</taxon>
        <taxon>Rickettsiales</taxon>
        <taxon>Candidatus Midichloriaceae</taxon>
        <taxon>Candidatus Aquarickettsia</taxon>
    </lineage>
</organism>